<dbReference type="EMBL" id="WOCE01000008">
    <property type="protein sequence ID" value="KAE9608494.1"/>
    <property type="molecule type" value="Genomic_DNA"/>
</dbReference>
<dbReference type="GO" id="GO:0016020">
    <property type="term" value="C:membrane"/>
    <property type="evidence" value="ECO:0007669"/>
    <property type="project" value="UniProtKB-SubCell"/>
</dbReference>
<dbReference type="InterPro" id="IPR000719">
    <property type="entry name" value="Prot_kinase_dom"/>
</dbReference>
<dbReference type="Gene3D" id="3.30.200.20">
    <property type="entry name" value="Phosphorylase Kinase, domain 1"/>
    <property type="match status" value="1"/>
</dbReference>
<evidence type="ECO:0000256" key="4">
    <source>
        <dbReference type="ARBA" id="ARBA00022729"/>
    </source>
</evidence>
<dbReference type="InterPro" id="IPR013210">
    <property type="entry name" value="LRR_N_plant-typ"/>
</dbReference>
<keyword evidence="4" id="KW-0732">Signal</keyword>
<evidence type="ECO:0000313" key="9">
    <source>
        <dbReference type="EMBL" id="KAE9608494.1"/>
    </source>
</evidence>
<gene>
    <name evidence="9" type="ORF">Lalb_Chr08g0236331</name>
</gene>
<dbReference type="InterPro" id="IPR032675">
    <property type="entry name" value="LRR_dom_sf"/>
</dbReference>
<organism evidence="9 10">
    <name type="scientific">Lupinus albus</name>
    <name type="common">White lupine</name>
    <name type="synonym">Lupinus termis</name>
    <dbReference type="NCBI Taxonomy" id="3870"/>
    <lineage>
        <taxon>Eukaryota</taxon>
        <taxon>Viridiplantae</taxon>
        <taxon>Streptophyta</taxon>
        <taxon>Embryophyta</taxon>
        <taxon>Tracheophyta</taxon>
        <taxon>Spermatophyta</taxon>
        <taxon>Magnoliopsida</taxon>
        <taxon>eudicotyledons</taxon>
        <taxon>Gunneridae</taxon>
        <taxon>Pentapetalae</taxon>
        <taxon>rosids</taxon>
        <taxon>fabids</taxon>
        <taxon>Fabales</taxon>
        <taxon>Fabaceae</taxon>
        <taxon>Papilionoideae</taxon>
        <taxon>50 kb inversion clade</taxon>
        <taxon>genistoids sensu lato</taxon>
        <taxon>core genistoids</taxon>
        <taxon>Genisteae</taxon>
        <taxon>Lupinus</taxon>
    </lineage>
</organism>
<evidence type="ECO:0000256" key="6">
    <source>
        <dbReference type="ARBA" id="ARBA00022989"/>
    </source>
</evidence>
<evidence type="ECO:0000256" key="1">
    <source>
        <dbReference type="ARBA" id="ARBA00004370"/>
    </source>
</evidence>
<comment type="caution">
    <text evidence="9">The sequence shown here is derived from an EMBL/GenBank/DDBJ whole genome shotgun (WGS) entry which is preliminary data.</text>
</comment>
<dbReference type="Pfam" id="PF00069">
    <property type="entry name" value="Pkinase"/>
    <property type="match status" value="1"/>
</dbReference>
<keyword evidence="6" id="KW-1133">Transmembrane helix</keyword>
<dbReference type="InterPro" id="IPR046959">
    <property type="entry name" value="PRK1-6/SRF4-like"/>
</dbReference>
<evidence type="ECO:0000313" key="10">
    <source>
        <dbReference type="Proteomes" id="UP000447434"/>
    </source>
</evidence>
<keyword evidence="2" id="KW-0433">Leucine-rich repeat</keyword>
<evidence type="ECO:0000256" key="5">
    <source>
        <dbReference type="ARBA" id="ARBA00022737"/>
    </source>
</evidence>
<keyword evidence="5" id="KW-0677">Repeat</keyword>
<reference evidence="10" key="1">
    <citation type="journal article" date="2020" name="Nat. Commun.">
        <title>Genome sequence of the cluster root forming white lupin.</title>
        <authorList>
            <person name="Hufnagel B."/>
            <person name="Marques A."/>
            <person name="Soriano A."/>
            <person name="Marques L."/>
            <person name="Divol F."/>
            <person name="Doumas P."/>
            <person name="Sallet E."/>
            <person name="Mancinotti D."/>
            <person name="Carrere S."/>
            <person name="Marande W."/>
            <person name="Arribat S."/>
            <person name="Keller J."/>
            <person name="Huneau C."/>
            <person name="Blein T."/>
            <person name="Aime D."/>
            <person name="Laguerre M."/>
            <person name="Taylor J."/>
            <person name="Schubert V."/>
            <person name="Nelson M."/>
            <person name="Geu-Flores F."/>
            <person name="Crespi M."/>
            <person name="Gallardo-Guerrero K."/>
            <person name="Delaux P.-M."/>
            <person name="Salse J."/>
            <person name="Berges H."/>
            <person name="Guyot R."/>
            <person name="Gouzy J."/>
            <person name="Peret B."/>
        </authorList>
    </citation>
    <scope>NUCLEOTIDE SEQUENCE [LARGE SCALE GENOMIC DNA]</scope>
    <source>
        <strain evidence="10">cv. Amiga</strain>
    </source>
</reference>
<name>A0A6A5MJV3_LUPAL</name>
<keyword evidence="7" id="KW-0472">Membrane</keyword>
<evidence type="ECO:0000256" key="3">
    <source>
        <dbReference type="ARBA" id="ARBA00022692"/>
    </source>
</evidence>
<keyword evidence="3" id="KW-0812">Transmembrane</keyword>
<dbReference type="SUPFAM" id="SSF52058">
    <property type="entry name" value="L domain-like"/>
    <property type="match status" value="1"/>
</dbReference>
<proteinExistence type="predicted"/>
<dbReference type="PANTHER" id="PTHR48007:SF79">
    <property type="entry name" value="(WILD MALAYSIAN BANANA) HYPOTHETICAL PROTEIN"/>
    <property type="match status" value="1"/>
</dbReference>
<evidence type="ECO:0000256" key="2">
    <source>
        <dbReference type="ARBA" id="ARBA00022614"/>
    </source>
</evidence>
<evidence type="ECO:0000256" key="8">
    <source>
        <dbReference type="ARBA" id="ARBA00023180"/>
    </source>
</evidence>
<dbReference type="Proteomes" id="UP000447434">
    <property type="component" value="Chromosome 8"/>
</dbReference>
<dbReference type="Pfam" id="PF00560">
    <property type="entry name" value="LRR_1"/>
    <property type="match status" value="3"/>
</dbReference>
<dbReference type="InterPro" id="IPR011009">
    <property type="entry name" value="Kinase-like_dom_sf"/>
</dbReference>
<dbReference type="Pfam" id="PF08263">
    <property type="entry name" value="LRRNT_2"/>
    <property type="match status" value="1"/>
</dbReference>
<dbReference type="FunFam" id="3.80.10.10:FF:000041">
    <property type="entry name" value="LRR receptor-like serine/threonine-protein kinase ERECTA"/>
    <property type="match status" value="1"/>
</dbReference>
<dbReference type="PANTHER" id="PTHR48007">
    <property type="entry name" value="LEUCINE-RICH REPEAT RECEPTOR-LIKE PROTEIN KINASE PXC1"/>
    <property type="match status" value="1"/>
</dbReference>
<dbReference type="Gene3D" id="1.10.510.10">
    <property type="entry name" value="Transferase(Phosphotransferase) domain 1"/>
    <property type="match status" value="1"/>
</dbReference>
<sequence>MGLILKLLFSTYIILFFLTANSDKEEVKQALVTFMEKLAPKNAMWGWNLTSDPCIDKWHGVNCNSDNYYVKSIVLDKSNLIGVLDATSLCLVNNSLQILSLSDNMLHGLISEDIGNCKSLTHLFLNGNEFSGEIPISIARLSNLKRLHISNNFFTGELPIVARISGLISFLAENNSFTGEIPVFDFSNLDKFNVSNNNLQGPIPNVGGKFHVDSFYSNPNLCGKPLSKACVYPPSLAPFPMLYEMKDKKSFGYGLYIYSGYIILGAIVLVFISFKLVRKFKTKEEAAKKEMGEETIGGKVSQTFNSNGYKSSIGFRSEYSMTSESGMYKSSPVVLSSPGLKGLNFEDLLSSPAELVRRGKHGSLYKVMVNTGVLLAVKRIRNWGISKQDFAKKMEQIARAKHPRVLPLVAYYCSEQEKLLAYEYLQNGSLFMLLYGPQSGHSFDWGSRLNVAANIAKALAYMHEELHESGIAHGNLKSSNILFDKNMDPCISEYGLMVAESRDQLVASHDKDINDINLIAPAMFKADVYAFGVILLELLTGKVVKNDGFDLVKWVKSLVSKEWSVEVFDKSLILQDACEKRMIDLLQVALKCINPFPDDRPSIRQVAIMTSSLKEDEQKSISFGS</sequence>
<dbReference type="Gene3D" id="3.80.10.10">
    <property type="entry name" value="Ribonuclease Inhibitor"/>
    <property type="match status" value="2"/>
</dbReference>
<dbReference type="PROSITE" id="PS50011">
    <property type="entry name" value="PROTEIN_KINASE_DOM"/>
    <property type="match status" value="1"/>
</dbReference>
<dbReference type="AlphaFoldDB" id="A0A6A5MJV3"/>
<dbReference type="InterPro" id="IPR001611">
    <property type="entry name" value="Leu-rich_rpt"/>
</dbReference>
<accession>A0A6A5MJV3</accession>
<comment type="subcellular location">
    <subcellularLocation>
        <location evidence="1">Membrane</location>
    </subcellularLocation>
</comment>
<dbReference type="GO" id="GO:0005524">
    <property type="term" value="F:ATP binding"/>
    <property type="evidence" value="ECO:0007669"/>
    <property type="project" value="InterPro"/>
</dbReference>
<dbReference type="OrthoDB" id="69842at2759"/>
<evidence type="ECO:0000256" key="7">
    <source>
        <dbReference type="ARBA" id="ARBA00023136"/>
    </source>
</evidence>
<keyword evidence="8" id="KW-0325">Glycoprotein</keyword>
<protein>
    <submittedName>
        <fullName evidence="9">Uncharacterized protein</fullName>
    </submittedName>
</protein>
<dbReference type="GO" id="GO:0004672">
    <property type="term" value="F:protein kinase activity"/>
    <property type="evidence" value="ECO:0007669"/>
    <property type="project" value="InterPro"/>
</dbReference>
<keyword evidence="10" id="KW-1185">Reference proteome</keyword>
<dbReference type="SUPFAM" id="SSF56112">
    <property type="entry name" value="Protein kinase-like (PK-like)"/>
    <property type="match status" value="1"/>
</dbReference>